<sequence length="1597" mass="176070">MDYGWWTQTVLSEGLFQEAGWNGIGSLSAQSRSSKRVWQDERLFPAYVAAASLVALVFRGIIYSRPVQRLLFKNRDDADVVEHGESSSWYSKRGNATIFAFKFSRLVALLVLFILTAVAASRVGWSWFNTALVLTSGYAVILGVFNAFMTLQPAIVFSFHLSVVSLATLALYAYRDIWPLMTLTLRPADEAEGYALWYKVGLAFIIGLILPAFEPYPYVPVDPAEPFPIANPEQTASIFSFILYIFLDPIILKASRVEHLGHDQLPPLADYDSAKNLIKRGYPHLDPFAGAPKRNLFFGLVVIFRRSLTFQIICLLFLAASIISGPIGINRLLTYLENDGEGAIVKPWVWILLIAASPIGYTLLWQLYIYLSTGSLVRTEAIITSLVFDHSLRVRLKAETAAKEEGSESAPASAPTSDTQGSNTPEEGSAHEDDDEETVHSRSATAASSTTATTSSTATAVVAPQDAGKATDAAKAVTKEAEKDGQKKKDNFMGKVNNLVTSDLDNIVNGRDFLFLLISAPLHTALGMWFLYVVLGWSSFVGLAVMITLTPVPAWVATLTNTVQKQKMKATDARVQNVTEMMSVLRMVKLFGWESRVKDSVAEKREEELKWIWKRKLLGMISNTANHTIPLIHMVVTYGVYTTVQKKPLTASIVFSSMTAFNMIRTQLFRVFGFLPMLISANVSLGRVAEFLYKTELLDSFAEKSADQTITDSSSDHSVDIGFGRADFSWSNDASDGTLTPSRQAFRLHIDNELVFKTGVFNLIIGPTGSGKTSMLMALLGEMHYIPSGPESWMNLPREGGVAYAAQESWVQNETIKENIVFGSPFDEERYKKVIYQCGLTRDLSLFEAGDATEVGEKGLTLSGGQKARVTLARAVYSRAEIVLLDDVLAALDVHTSRWIVDKCFKGDLLRGRTILLVTHNVAMAGPLADFVVSLNTDGHIISQGSVSDAIAKDSTLQEEIKHEEEAVELDEVEEATGDKPVEEKKGKLVVAEEIAHGHVSWQAFKLFLGGLGGRVPILFWIGWITGNAFCEFFDVSEMWWLGDWARQYSITDPSQVSVSYYLSMYCVIVLLVVLLSTYAELIYTIATLRASRVIHGKLVSKLLGSTFRWLDVTPTSRVIARCTQDIQSIDGQVANMFNYLIGITLSMLMKFGAVVLYTPTFIIPSFLIAIAGGYLGNIYVKAQLSVKREMSNAKAPVIGILGGAISGLTSIRAYAAQDAFRKETQKRVNSYVRAARVFYNLNRWVSVRIDALAAIFSSSLAFYLVYGGRGYTPSSIGFVLNMASGFSEMILWWVRIYNEFEVNGNSLERVQQYVVIEQEVEPKDGGVPPAYWPSSGKLEVEKLSAKYSPDGPKVLEDVSFHIEAGQRVGIVGRTGSGKSTLTLALLRCIFTEGTVRYDGIPTESLNLDALRSNITIIPQVPELLSGTLRHNLDVFGQYDDATLNDALRAAGLFSLQRLSDENRMTLDTEIASGGGNLSVGQRQIIALARATVRQSKLLILDEATSAIDYETDAVIQESLRKELKSDVTVITVAHRLQTIMDSDKVMVLDAGHLVEFDSPHELLKRESLLRALVDESADKEALYAMAESKAAGKLKA</sequence>
<keyword evidence="2" id="KW-1185">Reference proteome</keyword>
<reference evidence="1" key="1">
    <citation type="journal article" date="2021" name="Environ. Microbiol.">
        <title>Gene family expansions and transcriptome signatures uncover fungal adaptations to wood decay.</title>
        <authorList>
            <person name="Hage H."/>
            <person name="Miyauchi S."/>
            <person name="Viragh M."/>
            <person name="Drula E."/>
            <person name="Min B."/>
            <person name="Chaduli D."/>
            <person name="Navarro D."/>
            <person name="Favel A."/>
            <person name="Norest M."/>
            <person name="Lesage-Meessen L."/>
            <person name="Balint B."/>
            <person name="Merenyi Z."/>
            <person name="de Eugenio L."/>
            <person name="Morin E."/>
            <person name="Martinez A.T."/>
            <person name="Baldrian P."/>
            <person name="Stursova M."/>
            <person name="Martinez M.J."/>
            <person name="Novotny C."/>
            <person name="Magnuson J.K."/>
            <person name="Spatafora J.W."/>
            <person name="Maurice S."/>
            <person name="Pangilinan J."/>
            <person name="Andreopoulos W."/>
            <person name="LaButti K."/>
            <person name="Hundley H."/>
            <person name="Na H."/>
            <person name="Kuo A."/>
            <person name="Barry K."/>
            <person name="Lipzen A."/>
            <person name="Henrissat B."/>
            <person name="Riley R."/>
            <person name="Ahrendt S."/>
            <person name="Nagy L.G."/>
            <person name="Grigoriev I.V."/>
            <person name="Martin F."/>
            <person name="Rosso M.N."/>
        </authorList>
    </citation>
    <scope>NUCLEOTIDE SEQUENCE</scope>
    <source>
        <strain evidence="1">CBS 384.51</strain>
    </source>
</reference>
<evidence type="ECO:0000313" key="2">
    <source>
        <dbReference type="Proteomes" id="UP001055072"/>
    </source>
</evidence>
<evidence type="ECO:0000313" key="1">
    <source>
        <dbReference type="EMBL" id="KAI0086441.1"/>
    </source>
</evidence>
<dbReference type="EMBL" id="MU274923">
    <property type="protein sequence ID" value="KAI0086441.1"/>
    <property type="molecule type" value="Genomic_DNA"/>
</dbReference>
<organism evidence="1 2">
    <name type="scientific">Irpex rosettiformis</name>
    <dbReference type="NCBI Taxonomy" id="378272"/>
    <lineage>
        <taxon>Eukaryota</taxon>
        <taxon>Fungi</taxon>
        <taxon>Dikarya</taxon>
        <taxon>Basidiomycota</taxon>
        <taxon>Agaricomycotina</taxon>
        <taxon>Agaricomycetes</taxon>
        <taxon>Polyporales</taxon>
        <taxon>Irpicaceae</taxon>
        <taxon>Irpex</taxon>
    </lineage>
</organism>
<name>A0ACB8TWW7_9APHY</name>
<comment type="caution">
    <text evidence="1">The sequence shown here is derived from an EMBL/GenBank/DDBJ whole genome shotgun (WGS) entry which is preliminary data.</text>
</comment>
<protein>
    <submittedName>
        <fullName evidence="1">Uncharacterized protein</fullName>
    </submittedName>
</protein>
<gene>
    <name evidence="1" type="ORF">BDY19DRAFT_959886</name>
</gene>
<dbReference type="Proteomes" id="UP001055072">
    <property type="component" value="Unassembled WGS sequence"/>
</dbReference>
<accession>A0ACB8TWW7</accession>
<proteinExistence type="predicted"/>